<dbReference type="Proteomes" id="UP000015105">
    <property type="component" value="Chromosome 2D"/>
</dbReference>
<organism evidence="1 2">
    <name type="scientific">Aegilops tauschii subsp. strangulata</name>
    <name type="common">Goatgrass</name>
    <dbReference type="NCBI Taxonomy" id="200361"/>
    <lineage>
        <taxon>Eukaryota</taxon>
        <taxon>Viridiplantae</taxon>
        <taxon>Streptophyta</taxon>
        <taxon>Embryophyta</taxon>
        <taxon>Tracheophyta</taxon>
        <taxon>Spermatophyta</taxon>
        <taxon>Magnoliopsida</taxon>
        <taxon>Liliopsida</taxon>
        <taxon>Poales</taxon>
        <taxon>Poaceae</taxon>
        <taxon>BOP clade</taxon>
        <taxon>Pooideae</taxon>
        <taxon>Triticodae</taxon>
        <taxon>Triticeae</taxon>
        <taxon>Triticinae</taxon>
        <taxon>Aegilops</taxon>
    </lineage>
</organism>
<name>A0A453D7R0_AEGTS</name>
<reference evidence="2" key="1">
    <citation type="journal article" date="2014" name="Science">
        <title>Ancient hybridizations among the ancestral genomes of bread wheat.</title>
        <authorList>
            <consortium name="International Wheat Genome Sequencing Consortium,"/>
            <person name="Marcussen T."/>
            <person name="Sandve S.R."/>
            <person name="Heier L."/>
            <person name="Spannagl M."/>
            <person name="Pfeifer M."/>
            <person name="Jakobsen K.S."/>
            <person name="Wulff B.B."/>
            <person name="Steuernagel B."/>
            <person name="Mayer K.F."/>
            <person name="Olsen O.A."/>
        </authorList>
    </citation>
    <scope>NUCLEOTIDE SEQUENCE [LARGE SCALE GENOMIC DNA]</scope>
    <source>
        <strain evidence="2">cv. AL8/78</strain>
    </source>
</reference>
<reference evidence="1" key="4">
    <citation type="submission" date="2019-03" db="UniProtKB">
        <authorList>
            <consortium name="EnsemblPlants"/>
        </authorList>
    </citation>
    <scope>IDENTIFICATION</scope>
</reference>
<evidence type="ECO:0000313" key="2">
    <source>
        <dbReference type="Proteomes" id="UP000015105"/>
    </source>
</evidence>
<dbReference type="AlphaFoldDB" id="A0A453D7R0"/>
<dbReference type="EnsemblPlants" id="AET2Gv21118300.15">
    <property type="protein sequence ID" value="AET2Gv21118300.15"/>
    <property type="gene ID" value="AET2Gv21118300"/>
</dbReference>
<accession>A0A453D7R0</accession>
<keyword evidence="2" id="KW-1185">Reference proteome</keyword>
<evidence type="ECO:0000313" key="1">
    <source>
        <dbReference type="EnsemblPlants" id="AET2Gv21118300.15"/>
    </source>
</evidence>
<dbReference type="Gramene" id="AET2Gv21118300.15">
    <property type="protein sequence ID" value="AET2Gv21118300.15"/>
    <property type="gene ID" value="AET2Gv21118300"/>
</dbReference>
<sequence>IFIHFLFDVCFRINQFVRLACDLFSLQQMWHATCCALLPFRSMLLWPLKLAN</sequence>
<proteinExistence type="predicted"/>
<reference evidence="1" key="5">
    <citation type="journal article" date="2021" name="G3 (Bethesda)">
        <title>Aegilops tauschii genome assembly Aet v5.0 features greater sequence contiguity and improved annotation.</title>
        <authorList>
            <person name="Wang L."/>
            <person name="Zhu T."/>
            <person name="Rodriguez J.C."/>
            <person name="Deal K.R."/>
            <person name="Dubcovsky J."/>
            <person name="McGuire P.E."/>
            <person name="Lux T."/>
            <person name="Spannagl M."/>
            <person name="Mayer K.F.X."/>
            <person name="Baldrich P."/>
            <person name="Meyers B.C."/>
            <person name="Huo N."/>
            <person name="Gu Y.Q."/>
            <person name="Zhou H."/>
            <person name="Devos K.M."/>
            <person name="Bennetzen J.L."/>
            <person name="Unver T."/>
            <person name="Budak H."/>
            <person name="Gulick P.J."/>
            <person name="Galiba G."/>
            <person name="Kalapos B."/>
            <person name="Nelson D.R."/>
            <person name="Li P."/>
            <person name="You F.M."/>
            <person name="Luo M.C."/>
            <person name="Dvorak J."/>
        </authorList>
    </citation>
    <scope>NUCLEOTIDE SEQUENCE [LARGE SCALE GENOMIC DNA]</scope>
    <source>
        <strain evidence="1">cv. AL8/78</strain>
    </source>
</reference>
<reference evidence="2" key="2">
    <citation type="journal article" date="2017" name="Nat. Plants">
        <title>The Aegilops tauschii genome reveals multiple impacts of transposons.</title>
        <authorList>
            <person name="Zhao G."/>
            <person name="Zou C."/>
            <person name="Li K."/>
            <person name="Wang K."/>
            <person name="Li T."/>
            <person name="Gao L."/>
            <person name="Zhang X."/>
            <person name="Wang H."/>
            <person name="Yang Z."/>
            <person name="Liu X."/>
            <person name="Jiang W."/>
            <person name="Mao L."/>
            <person name="Kong X."/>
            <person name="Jiao Y."/>
            <person name="Jia J."/>
        </authorList>
    </citation>
    <scope>NUCLEOTIDE SEQUENCE [LARGE SCALE GENOMIC DNA]</scope>
    <source>
        <strain evidence="2">cv. AL8/78</strain>
    </source>
</reference>
<protein>
    <submittedName>
        <fullName evidence="1">Uncharacterized protein</fullName>
    </submittedName>
</protein>
<reference evidence="1" key="3">
    <citation type="journal article" date="2017" name="Nature">
        <title>Genome sequence of the progenitor of the wheat D genome Aegilops tauschii.</title>
        <authorList>
            <person name="Luo M.C."/>
            <person name="Gu Y.Q."/>
            <person name="Puiu D."/>
            <person name="Wang H."/>
            <person name="Twardziok S.O."/>
            <person name="Deal K.R."/>
            <person name="Huo N."/>
            <person name="Zhu T."/>
            <person name="Wang L."/>
            <person name="Wang Y."/>
            <person name="McGuire P.E."/>
            <person name="Liu S."/>
            <person name="Long H."/>
            <person name="Ramasamy R.K."/>
            <person name="Rodriguez J.C."/>
            <person name="Van S.L."/>
            <person name="Yuan L."/>
            <person name="Wang Z."/>
            <person name="Xia Z."/>
            <person name="Xiao L."/>
            <person name="Anderson O.D."/>
            <person name="Ouyang S."/>
            <person name="Liang Y."/>
            <person name="Zimin A.V."/>
            <person name="Pertea G."/>
            <person name="Qi P."/>
            <person name="Bennetzen J.L."/>
            <person name="Dai X."/>
            <person name="Dawson M.W."/>
            <person name="Muller H.G."/>
            <person name="Kugler K."/>
            <person name="Rivarola-Duarte L."/>
            <person name="Spannagl M."/>
            <person name="Mayer K.F.X."/>
            <person name="Lu F.H."/>
            <person name="Bevan M.W."/>
            <person name="Leroy P."/>
            <person name="Li P."/>
            <person name="You F.M."/>
            <person name="Sun Q."/>
            <person name="Liu Z."/>
            <person name="Lyons E."/>
            <person name="Wicker T."/>
            <person name="Salzberg S.L."/>
            <person name="Devos K.M."/>
            <person name="Dvorak J."/>
        </authorList>
    </citation>
    <scope>NUCLEOTIDE SEQUENCE [LARGE SCALE GENOMIC DNA]</scope>
    <source>
        <strain evidence="1">cv. AL8/78</strain>
    </source>
</reference>